<name>A0A941GCV8_NIACI</name>
<dbReference type="InterPro" id="IPR043129">
    <property type="entry name" value="ATPase_NBD"/>
</dbReference>
<organism evidence="2">
    <name type="scientific">Niallia circulans</name>
    <name type="common">Bacillus circulans</name>
    <dbReference type="NCBI Taxonomy" id="1397"/>
    <lineage>
        <taxon>Bacteria</taxon>
        <taxon>Bacillati</taxon>
        <taxon>Bacillota</taxon>
        <taxon>Bacilli</taxon>
        <taxon>Bacillales</taxon>
        <taxon>Bacillaceae</taxon>
        <taxon>Niallia</taxon>
    </lineage>
</organism>
<feature type="domain" description="Actin-like protein N-terminal" evidence="1">
    <location>
        <begin position="4"/>
        <end position="145"/>
    </location>
</feature>
<dbReference type="SUPFAM" id="SSF53067">
    <property type="entry name" value="Actin-like ATPase domain"/>
    <property type="match status" value="1"/>
</dbReference>
<dbReference type="AlphaFoldDB" id="A0A941GCV8"/>
<gene>
    <name evidence="2" type="ORF">KD144_00390</name>
</gene>
<dbReference type="InterPro" id="IPR040607">
    <property type="entry name" value="ALP_N"/>
</dbReference>
<sequence>MIVGMDPGNYETKIVTPYGAFQTLSCLGEYRELKIDKEYGKEDIFYEFKGEKGFAAKLALKESLFKRQMAGDSKAHEDALIRILIALHRFTDDNDFDIVVNQPIVKHKQDKTKIVDMIQGKHVIKVNGKTKTMRINKISVAPEGAISYWALEKPNKLERIIDVGSGTVNAATILDGEFIDLESFTLTFGANSEEVYDIKNLATAIIAKATIKGWKKTDHIRVCGGIAELVAPLLSQYFAKAIVIKPKIRVGTVLKILQPTFANAVGCYELASELYG</sequence>
<proteinExistence type="predicted"/>
<dbReference type="CDD" id="cd10227">
    <property type="entry name" value="ASKHA_NBD_ParM-like"/>
    <property type="match status" value="1"/>
</dbReference>
<dbReference type="EMBL" id="JAGTPX010000001">
    <property type="protein sequence ID" value="MBR8667982.1"/>
    <property type="molecule type" value="Genomic_DNA"/>
</dbReference>
<dbReference type="Pfam" id="PF17989">
    <property type="entry name" value="ALP_N"/>
    <property type="match status" value="1"/>
</dbReference>
<evidence type="ECO:0000313" key="2">
    <source>
        <dbReference type="EMBL" id="MBR8667982.1"/>
    </source>
</evidence>
<protein>
    <recommendedName>
        <fullName evidence="1">Actin-like protein N-terminal domain-containing protein</fullName>
    </recommendedName>
</protein>
<reference evidence="2" key="1">
    <citation type="submission" date="2021-04" db="EMBL/GenBank/DDBJ databases">
        <title>Genomic analysis of electroactive and textile dye degrading Bacillus circulans strain: DC10 isolated from constructed wetland-microbial fuel cells treating textile dye wastewaters.</title>
        <authorList>
            <person name="Patel D.U."/>
            <person name="Desai C.R."/>
        </authorList>
    </citation>
    <scope>NUCLEOTIDE SEQUENCE</scope>
    <source>
        <strain evidence="2">DC10</strain>
    </source>
</reference>
<accession>A0A941GCV8</accession>
<comment type="caution">
    <text evidence="2">The sequence shown here is derived from an EMBL/GenBank/DDBJ whole genome shotgun (WGS) entry which is preliminary data.</text>
</comment>
<dbReference type="RefSeq" id="WP_212116610.1">
    <property type="nucleotide sequence ID" value="NZ_JAGTPX020000001.1"/>
</dbReference>
<dbReference type="Gene3D" id="3.30.420.40">
    <property type="match status" value="1"/>
</dbReference>
<evidence type="ECO:0000259" key="1">
    <source>
        <dbReference type="Pfam" id="PF17989"/>
    </source>
</evidence>